<evidence type="ECO:0000256" key="8">
    <source>
        <dbReference type="ARBA" id="ARBA00023012"/>
    </source>
</evidence>
<reference evidence="11" key="1">
    <citation type="submission" date="2018-02" db="EMBL/GenBank/DDBJ databases">
        <authorList>
            <person name="Hausmann B."/>
        </authorList>
    </citation>
    <scope>NUCLEOTIDE SEQUENCE [LARGE SCALE GENOMIC DNA]</scope>
    <source>
        <strain evidence="11">Peat soil MAG SbF1</strain>
    </source>
</reference>
<dbReference type="Pfam" id="PF02518">
    <property type="entry name" value="HATPase_c"/>
    <property type="match status" value="1"/>
</dbReference>
<dbReference type="EC" id="2.7.13.3" evidence="2"/>
<evidence type="ECO:0000256" key="6">
    <source>
        <dbReference type="ARBA" id="ARBA00022777"/>
    </source>
</evidence>
<proteinExistence type="predicted"/>
<dbReference type="Gene3D" id="3.30.565.10">
    <property type="entry name" value="Histidine kinase-like ATPase, C-terminal domain"/>
    <property type="match status" value="1"/>
</dbReference>
<evidence type="ECO:0000256" key="5">
    <source>
        <dbReference type="ARBA" id="ARBA00022741"/>
    </source>
</evidence>
<dbReference type="GO" id="GO:0000160">
    <property type="term" value="P:phosphorelay signal transduction system"/>
    <property type="evidence" value="ECO:0007669"/>
    <property type="project" value="UniProtKB-KW"/>
</dbReference>
<dbReference type="InterPro" id="IPR036890">
    <property type="entry name" value="HATPase_C_sf"/>
</dbReference>
<evidence type="ECO:0000256" key="1">
    <source>
        <dbReference type="ARBA" id="ARBA00000085"/>
    </source>
</evidence>
<dbReference type="EMBL" id="OMOF01000964">
    <property type="protein sequence ID" value="SPF56978.1"/>
    <property type="molecule type" value="Genomic_DNA"/>
</dbReference>
<keyword evidence="4 10" id="KW-0808">Transferase</keyword>
<evidence type="ECO:0000313" key="10">
    <source>
        <dbReference type="EMBL" id="SPF56978.1"/>
    </source>
</evidence>
<dbReference type="Proteomes" id="UP000238916">
    <property type="component" value="Unassembled WGS sequence"/>
</dbReference>
<organism evidence="10 11">
    <name type="scientific">Candidatus Desulfosporosinus infrequens</name>
    <dbReference type="NCBI Taxonomy" id="2043169"/>
    <lineage>
        <taxon>Bacteria</taxon>
        <taxon>Bacillati</taxon>
        <taxon>Bacillota</taxon>
        <taxon>Clostridia</taxon>
        <taxon>Eubacteriales</taxon>
        <taxon>Desulfitobacteriaceae</taxon>
        <taxon>Desulfosporosinus</taxon>
    </lineage>
</organism>
<accession>A0A2U3LYR2</accession>
<evidence type="ECO:0000256" key="4">
    <source>
        <dbReference type="ARBA" id="ARBA00022679"/>
    </source>
</evidence>
<dbReference type="SMART" id="SM00387">
    <property type="entry name" value="HATPase_c"/>
    <property type="match status" value="1"/>
</dbReference>
<keyword evidence="7" id="KW-0067">ATP-binding</keyword>
<evidence type="ECO:0000313" key="11">
    <source>
        <dbReference type="Proteomes" id="UP000238916"/>
    </source>
</evidence>
<evidence type="ECO:0000256" key="7">
    <source>
        <dbReference type="ARBA" id="ARBA00022840"/>
    </source>
</evidence>
<evidence type="ECO:0000256" key="2">
    <source>
        <dbReference type="ARBA" id="ARBA00012438"/>
    </source>
</evidence>
<dbReference type="InterPro" id="IPR005467">
    <property type="entry name" value="His_kinase_dom"/>
</dbReference>
<evidence type="ECO:0000259" key="9">
    <source>
        <dbReference type="PROSITE" id="PS50109"/>
    </source>
</evidence>
<dbReference type="PROSITE" id="PS50109">
    <property type="entry name" value="HIS_KIN"/>
    <property type="match status" value="1"/>
</dbReference>
<protein>
    <recommendedName>
        <fullName evidence="2">histidine kinase</fullName>
        <ecNumber evidence="2">2.7.13.3</ecNumber>
    </recommendedName>
</protein>
<gene>
    <name evidence="10" type="ORF">SBF1_9670004</name>
</gene>
<feature type="domain" description="Histidine kinase" evidence="9">
    <location>
        <begin position="1"/>
        <end position="86"/>
    </location>
</feature>
<sequence length="86" mass="9338">MPLGGCLTIKTYQLDNKVILEVQDKGEGIKKEILDKIGTPFFTTKEKGTGLGLAVCKSIITQHNAQLDIQSSPEGSNFRVIFNIGS</sequence>
<keyword evidence="3" id="KW-0597">Phosphoprotein</keyword>
<dbReference type="InterPro" id="IPR004358">
    <property type="entry name" value="Sig_transdc_His_kin-like_C"/>
</dbReference>
<comment type="catalytic activity">
    <reaction evidence="1">
        <text>ATP + protein L-histidine = ADP + protein N-phospho-L-histidine.</text>
        <dbReference type="EC" id="2.7.13.3"/>
    </reaction>
</comment>
<dbReference type="InterPro" id="IPR003594">
    <property type="entry name" value="HATPase_dom"/>
</dbReference>
<dbReference type="GO" id="GO:0005524">
    <property type="term" value="F:ATP binding"/>
    <property type="evidence" value="ECO:0007669"/>
    <property type="project" value="UniProtKB-KW"/>
</dbReference>
<dbReference type="GO" id="GO:0004673">
    <property type="term" value="F:protein histidine kinase activity"/>
    <property type="evidence" value="ECO:0007669"/>
    <property type="project" value="UniProtKB-EC"/>
</dbReference>
<dbReference type="PANTHER" id="PTHR43065:SF10">
    <property type="entry name" value="PEROXIDE STRESS-ACTIVATED HISTIDINE KINASE MAK3"/>
    <property type="match status" value="1"/>
</dbReference>
<dbReference type="PRINTS" id="PR00344">
    <property type="entry name" value="BCTRLSENSOR"/>
</dbReference>
<keyword evidence="8" id="KW-0902">Two-component regulatory system</keyword>
<dbReference type="AlphaFoldDB" id="A0A2U3LYR2"/>
<dbReference type="SUPFAM" id="SSF55874">
    <property type="entry name" value="ATPase domain of HSP90 chaperone/DNA topoisomerase II/histidine kinase"/>
    <property type="match status" value="1"/>
</dbReference>
<evidence type="ECO:0000256" key="3">
    <source>
        <dbReference type="ARBA" id="ARBA00022553"/>
    </source>
</evidence>
<keyword evidence="5" id="KW-0547">Nucleotide-binding</keyword>
<dbReference type="PANTHER" id="PTHR43065">
    <property type="entry name" value="SENSOR HISTIDINE KINASE"/>
    <property type="match status" value="1"/>
</dbReference>
<name>A0A2U3LYR2_9FIRM</name>
<keyword evidence="6 10" id="KW-0418">Kinase</keyword>